<evidence type="ECO:0000256" key="2">
    <source>
        <dbReference type="ARBA" id="ARBA00022741"/>
    </source>
</evidence>
<dbReference type="CDD" id="cd03293">
    <property type="entry name" value="ABC_NrtD_SsuB_transporters"/>
    <property type="match status" value="1"/>
</dbReference>
<dbReference type="SUPFAM" id="SSF52540">
    <property type="entry name" value="P-loop containing nucleoside triphosphate hydrolases"/>
    <property type="match status" value="1"/>
</dbReference>
<dbReference type="PANTHER" id="PTHR42788:SF13">
    <property type="entry name" value="ALIPHATIC SULFONATES IMPORT ATP-BINDING PROTEIN SSUB"/>
    <property type="match status" value="1"/>
</dbReference>
<dbReference type="PROSITE" id="PS00211">
    <property type="entry name" value="ABC_TRANSPORTER_1"/>
    <property type="match status" value="1"/>
</dbReference>
<proteinExistence type="predicted"/>
<dbReference type="PANTHER" id="PTHR42788">
    <property type="entry name" value="TAURINE IMPORT ATP-BINDING PROTEIN-RELATED"/>
    <property type="match status" value="1"/>
</dbReference>
<dbReference type="InterPro" id="IPR050166">
    <property type="entry name" value="ABC_transporter_ATP-bind"/>
</dbReference>
<evidence type="ECO:0000313" key="5">
    <source>
        <dbReference type="EMBL" id="KKL77187.1"/>
    </source>
</evidence>
<dbReference type="InterPro" id="IPR027417">
    <property type="entry name" value="P-loop_NTPase"/>
</dbReference>
<dbReference type="EMBL" id="LAZR01023825">
    <property type="protein sequence ID" value="KKL77187.1"/>
    <property type="molecule type" value="Genomic_DNA"/>
</dbReference>
<dbReference type="InterPro" id="IPR017871">
    <property type="entry name" value="ABC_transporter-like_CS"/>
</dbReference>
<dbReference type="SMART" id="SM00382">
    <property type="entry name" value="AAA"/>
    <property type="match status" value="1"/>
</dbReference>
<evidence type="ECO:0000256" key="1">
    <source>
        <dbReference type="ARBA" id="ARBA00022448"/>
    </source>
</evidence>
<gene>
    <name evidence="5" type="ORF">LCGC14_2037400</name>
</gene>
<name>A0A0F9HPY6_9ZZZZ</name>
<dbReference type="InterPro" id="IPR003439">
    <property type="entry name" value="ABC_transporter-like_ATP-bd"/>
</dbReference>
<keyword evidence="1" id="KW-0813">Transport</keyword>
<dbReference type="InterPro" id="IPR003593">
    <property type="entry name" value="AAA+_ATPase"/>
</dbReference>
<keyword evidence="3" id="KW-0067">ATP-binding</keyword>
<feature type="domain" description="ABC transporter" evidence="4">
    <location>
        <begin position="8"/>
        <end position="256"/>
    </location>
</feature>
<evidence type="ECO:0000256" key="3">
    <source>
        <dbReference type="ARBA" id="ARBA00022840"/>
    </source>
</evidence>
<organism evidence="5">
    <name type="scientific">marine sediment metagenome</name>
    <dbReference type="NCBI Taxonomy" id="412755"/>
    <lineage>
        <taxon>unclassified sequences</taxon>
        <taxon>metagenomes</taxon>
        <taxon>ecological metagenomes</taxon>
    </lineage>
</organism>
<sequence>MASAQHHISLRSLTHVFQESQRALTALADVALDVAWGQFLTVIGPSGCGKSTLLRIIGGLLRPSEGEVLIDGAAPVESQRRRDIGLVFQDPALLPWRTVLSNVRLPLEIDHGARDRTAPSPEELLELTGLADFHSYYPHELSGGMQQRVAIARALAFDPSLLLMDEPFGALDEITRSAMRYELLRIWSAGGGAPPEAEGRPTRRPHKTVVFVTHSIPEAIALSDRVVVLSPRPGTVRAAIDIELPRPRTQEMERTAPFLDYADQLRNLLKEAPA</sequence>
<dbReference type="PROSITE" id="PS50893">
    <property type="entry name" value="ABC_TRANSPORTER_2"/>
    <property type="match status" value="1"/>
</dbReference>
<dbReference type="GO" id="GO:0016887">
    <property type="term" value="F:ATP hydrolysis activity"/>
    <property type="evidence" value="ECO:0007669"/>
    <property type="project" value="InterPro"/>
</dbReference>
<protein>
    <recommendedName>
        <fullName evidence="4">ABC transporter domain-containing protein</fullName>
    </recommendedName>
</protein>
<dbReference type="Pfam" id="PF00005">
    <property type="entry name" value="ABC_tran"/>
    <property type="match status" value="1"/>
</dbReference>
<keyword evidence="2" id="KW-0547">Nucleotide-binding</keyword>
<dbReference type="GO" id="GO:0005524">
    <property type="term" value="F:ATP binding"/>
    <property type="evidence" value="ECO:0007669"/>
    <property type="project" value="UniProtKB-KW"/>
</dbReference>
<dbReference type="Gene3D" id="3.40.50.300">
    <property type="entry name" value="P-loop containing nucleotide triphosphate hydrolases"/>
    <property type="match status" value="1"/>
</dbReference>
<dbReference type="AlphaFoldDB" id="A0A0F9HPY6"/>
<accession>A0A0F9HPY6</accession>
<reference evidence="5" key="1">
    <citation type="journal article" date="2015" name="Nature">
        <title>Complex archaea that bridge the gap between prokaryotes and eukaryotes.</title>
        <authorList>
            <person name="Spang A."/>
            <person name="Saw J.H."/>
            <person name="Jorgensen S.L."/>
            <person name="Zaremba-Niedzwiedzka K."/>
            <person name="Martijn J."/>
            <person name="Lind A.E."/>
            <person name="van Eijk R."/>
            <person name="Schleper C."/>
            <person name="Guy L."/>
            <person name="Ettema T.J."/>
        </authorList>
    </citation>
    <scope>NUCLEOTIDE SEQUENCE</scope>
</reference>
<evidence type="ECO:0000259" key="4">
    <source>
        <dbReference type="PROSITE" id="PS50893"/>
    </source>
</evidence>
<comment type="caution">
    <text evidence="5">The sequence shown here is derived from an EMBL/GenBank/DDBJ whole genome shotgun (WGS) entry which is preliminary data.</text>
</comment>